<keyword evidence="4" id="KW-0411">Iron-sulfur</keyword>
<evidence type="ECO:0000256" key="3">
    <source>
        <dbReference type="ARBA" id="ARBA00023004"/>
    </source>
</evidence>
<evidence type="ECO:0000256" key="2">
    <source>
        <dbReference type="ARBA" id="ARBA00022723"/>
    </source>
</evidence>
<evidence type="ECO:0000313" key="6">
    <source>
        <dbReference type="EMBL" id="MFC4334291.1"/>
    </source>
</evidence>
<dbReference type="SMART" id="SM00704">
    <property type="entry name" value="ZnF_CDGSH"/>
    <property type="match status" value="1"/>
</dbReference>
<dbReference type="RefSeq" id="WP_380618023.1">
    <property type="nucleotide sequence ID" value="NZ_JBHSDK010000003.1"/>
</dbReference>
<dbReference type="EMBL" id="JBHSDK010000003">
    <property type="protein sequence ID" value="MFC4334291.1"/>
    <property type="molecule type" value="Genomic_DNA"/>
</dbReference>
<dbReference type="InterPro" id="IPR052950">
    <property type="entry name" value="CISD"/>
</dbReference>
<keyword evidence="2" id="KW-0479">Metal-binding</keyword>
<evidence type="ECO:0000259" key="5">
    <source>
        <dbReference type="SMART" id="SM00704"/>
    </source>
</evidence>
<reference evidence="7" key="1">
    <citation type="journal article" date="2019" name="Int. J. Syst. Evol. Microbiol.">
        <title>The Global Catalogue of Microorganisms (GCM) 10K type strain sequencing project: providing services to taxonomists for standard genome sequencing and annotation.</title>
        <authorList>
            <consortium name="The Broad Institute Genomics Platform"/>
            <consortium name="The Broad Institute Genome Sequencing Center for Infectious Disease"/>
            <person name="Wu L."/>
            <person name="Ma J."/>
        </authorList>
    </citation>
    <scope>NUCLEOTIDE SEQUENCE [LARGE SCALE GENOMIC DNA]</scope>
    <source>
        <strain evidence="7">IBRC-M 10908</strain>
    </source>
</reference>
<dbReference type="PANTHER" id="PTHR46491:SF3">
    <property type="entry name" value="CDGSH IRON-SULFUR DOMAIN-CONTAINING PROTEIN 3, MITOCHONDRIAL"/>
    <property type="match status" value="1"/>
</dbReference>
<feature type="domain" description="Iron-binding zinc finger CDGSH type" evidence="5">
    <location>
        <begin position="35"/>
        <end position="75"/>
    </location>
</feature>
<protein>
    <submittedName>
        <fullName evidence="6">CDGSH iron-sulfur domain-containing protein</fullName>
    </submittedName>
</protein>
<keyword evidence="7" id="KW-1185">Reference proteome</keyword>
<sequence length="91" mass="9992">MDREPSIRITKNGPYRVHGHVPLAKQFIGSGPEGESLTWIEGEPWEDVSSYNLCRCGRSGTKPFCDGTHAQIGFDGTETAPREPYLAQAGE</sequence>
<accession>A0ABV8TU34</accession>
<keyword evidence="1" id="KW-0001">2Fe-2S</keyword>
<dbReference type="Proteomes" id="UP001595823">
    <property type="component" value="Unassembled WGS sequence"/>
</dbReference>
<name>A0ABV8TU34_9ACTN</name>
<evidence type="ECO:0000313" key="7">
    <source>
        <dbReference type="Proteomes" id="UP001595823"/>
    </source>
</evidence>
<evidence type="ECO:0000256" key="1">
    <source>
        <dbReference type="ARBA" id="ARBA00022714"/>
    </source>
</evidence>
<gene>
    <name evidence="6" type="ORF">ACFPET_03665</name>
</gene>
<keyword evidence="3" id="KW-0408">Iron</keyword>
<dbReference type="InterPro" id="IPR042216">
    <property type="entry name" value="MitoNEET_CISD"/>
</dbReference>
<dbReference type="Gene3D" id="3.40.5.90">
    <property type="entry name" value="CDGSH iron-sulfur domain, mitoNEET-type"/>
    <property type="match status" value="1"/>
</dbReference>
<organism evidence="6 7">
    <name type="scientific">Salininema proteolyticum</name>
    <dbReference type="NCBI Taxonomy" id="1607685"/>
    <lineage>
        <taxon>Bacteria</taxon>
        <taxon>Bacillati</taxon>
        <taxon>Actinomycetota</taxon>
        <taxon>Actinomycetes</taxon>
        <taxon>Glycomycetales</taxon>
        <taxon>Glycomycetaceae</taxon>
        <taxon>Salininema</taxon>
    </lineage>
</organism>
<comment type="caution">
    <text evidence="6">The sequence shown here is derived from an EMBL/GenBank/DDBJ whole genome shotgun (WGS) entry which is preliminary data.</text>
</comment>
<dbReference type="Pfam" id="PF09360">
    <property type="entry name" value="zf-CDGSH"/>
    <property type="match status" value="1"/>
</dbReference>
<dbReference type="PANTHER" id="PTHR46491">
    <property type="entry name" value="CDGSH IRON SULFUR DOMAIN PROTEIN HOMOLOG"/>
    <property type="match status" value="1"/>
</dbReference>
<evidence type="ECO:0000256" key="4">
    <source>
        <dbReference type="ARBA" id="ARBA00023014"/>
    </source>
</evidence>
<dbReference type="InterPro" id="IPR018967">
    <property type="entry name" value="FeS-contain_CDGSH-typ"/>
</dbReference>
<proteinExistence type="predicted"/>